<keyword evidence="1" id="KW-0732">Signal</keyword>
<evidence type="ECO:0000313" key="2">
    <source>
        <dbReference type="EMBL" id="SKA75392.1"/>
    </source>
</evidence>
<reference evidence="3" key="1">
    <citation type="submission" date="2017-02" db="EMBL/GenBank/DDBJ databases">
        <authorList>
            <person name="Varghese N."/>
            <person name="Submissions S."/>
        </authorList>
    </citation>
    <scope>NUCLEOTIDE SEQUENCE [LARGE SCALE GENOMIC DNA]</scope>
    <source>
        <strain evidence="3">ATCC 700200</strain>
    </source>
</reference>
<dbReference type="SUPFAM" id="SSF49503">
    <property type="entry name" value="Cupredoxins"/>
    <property type="match status" value="1"/>
</dbReference>
<feature type="chain" id="PRO_5012413980" description="Plastocyanin" evidence="1">
    <location>
        <begin position="24"/>
        <end position="217"/>
    </location>
</feature>
<dbReference type="InterPro" id="IPR008969">
    <property type="entry name" value="CarboxyPept-like_regulatory"/>
</dbReference>
<gene>
    <name evidence="2" type="ORF">SAMN02745166_00013</name>
</gene>
<organism evidence="2 3">
    <name type="scientific">Prosthecobacter debontii</name>
    <dbReference type="NCBI Taxonomy" id="48467"/>
    <lineage>
        <taxon>Bacteria</taxon>
        <taxon>Pseudomonadati</taxon>
        <taxon>Verrucomicrobiota</taxon>
        <taxon>Verrucomicrobiia</taxon>
        <taxon>Verrucomicrobiales</taxon>
        <taxon>Verrucomicrobiaceae</taxon>
        <taxon>Prosthecobacter</taxon>
    </lineage>
</organism>
<keyword evidence="3" id="KW-1185">Reference proteome</keyword>
<dbReference type="AlphaFoldDB" id="A0A1T4WDJ0"/>
<evidence type="ECO:0000313" key="3">
    <source>
        <dbReference type="Proteomes" id="UP000190774"/>
    </source>
</evidence>
<accession>A0A1T4WDJ0</accession>
<dbReference type="Gene3D" id="2.60.40.1120">
    <property type="entry name" value="Carboxypeptidase-like, regulatory domain"/>
    <property type="match status" value="1"/>
</dbReference>
<dbReference type="Gene3D" id="2.60.40.420">
    <property type="entry name" value="Cupredoxins - blue copper proteins"/>
    <property type="match status" value="1"/>
</dbReference>
<evidence type="ECO:0008006" key="4">
    <source>
        <dbReference type="Google" id="ProtNLM"/>
    </source>
</evidence>
<protein>
    <recommendedName>
        <fullName evidence="4">Plastocyanin</fullName>
    </recommendedName>
</protein>
<sequence>MVRMKALLLPFLTLLLCTAHVHAHGTVEGTVVLDSLRPPEVEPGYKPKTLKPVQAEESGLAIVWLESPGITYPRTRVGEVVRIRQNGYQFRPSIVALQTGASAEFPNEDDEFHNVFSFSKIRRFDLGRFRKSEPSPRITFDKPGLVKIYCEIHQHMRCRVLVLDTPWFSITDNQGRFKITGLPAGEYEIKALLPSEKTLQKKVTVIDRKSTTVQLAR</sequence>
<dbReference type="EMBL" id="FUYE01000001">
    <property type="protein sequence ID" value="SKA75392.1"/>
    <property type="molecule type" value="Genomic_DNA"/>
</dbReference>
<dbReference type="Proteomes" id="UP000190774">
    <property type="component" value="Unassembled WGS sequence"/>
</dbReference>
<dbReference type="SUPFAM" id="SSF49464">
    <property type="entry name" value="Carboxypeptidase regulatory domain-like"/>
    <property type="match status" value="1"/>
</dbReference>
<evidence type="ECO:0000256" key="1">
    <source>
        <dbReference type="SAM" id="SignalP"/>
    </source>
</evidence>
<dbReference type="InterPro" id="IPR008972">
    <property type="entry name" value="Cupredoxin"/>
</dbReference>
<name>A0A1T4WDJ0_9BACT</name>
<proteinExistence type="predicted"/>
<feature type="signal peptide" evidence="1">
    <location>
        <begin position="1"/>
        <end position="23"/>
    </location>
</feature>
<dbReference type="STRING" id="48467.SAMN02745166_00013"/>